<evidence type="ECO:0000313" key="1">
    <source>
        <dbReference type="EMBL" id="SVE26297.1"/>
    </source>
</evidence>
<evidence type="ECO:0008006" key="2">
    <source>
        <dbReference type="Google" id="ProtNLM"/>
    </source>
</evidence>
<dbReference type="AlphaFoldDB" id="A0A383C1J7"/>
<reference evidence="1" key="1">
    <citation type="submission" date="2018-05" db="EMBL/GenBank/DDBJ databases">
        <authorList>
            <person name="Lanie J.A."/>
            <person name="Ng W.-L."/>
            <person name="Kazmierczak K.M."/>
            <person name="Andrzejewski T.M."/>
            <person name="Davidsen T.M."/>
            <person name="Wayne K.J."/>
            <person name="Tettelin H."/>
            <person name="Glass J.I."/>
            <person name="Rusch D."/>
            <person name="Podicherti R."/>
            <person name="Tsui H.-C.T."/>
            <person name="Winkler M.E."/>
        </authorList>
    </citation>
    <scope>NUCLEOTIDE SEQUENCE</scope>
</reference>
<accession>A0A383C1J7</accession>
<gene>
    <name evidence="1" type="ORF">METZ01_LOCUS479151</name>
</gene>
<dbReference type="EMBL" id="UINC01205224">
    <property type="protein sequence ID" value="SVE26297.1"/>
    <property type="molecule type" value="Genomic_DNA"/>
</dbReference>
<name>A0A383C1J7_9ZZZZ</name>
<organism evidence="1">
    <name type="scientific">marine metagenome</name>
    <dbReference type="NCBI Taxonomy" id="408172"/>
    <lineage>
        <taxon>unclassified sequences</taxon>
        <taxon>metagenomes</taxon>
        <taxon>ecological metagenomes</taxon>
    </lineage>
</organism>
<protein>
    <recommendedName>
        <fullName evidence="2">GNAT family N-acetyltransferase</fullName>
    </recommendedName>
</protein>
<dbReference type="Gene3D" id="3.40.630.30">
    <property type="match status" value="1"/>
</dbReference>
<proteinExistence type="predicted"/>
<sequence>MDIENMKDFIKFKEVEPKDFKEIHKWLNEKHVREFFQPEE</sequence>
<feature type="non-terminal residue" evidence="1">
    <location>
        <position position="40"/>
    </location>
</feature>